<dbReference type="PANTHER" id="PTHR43540:SF6">
    <property type="entry name" value="ISOCHORISMATASE-LIKE DOMAIN-CONTAINING PROTEIN"/>
    <property type="match status" value="1"/>
</dbReference>
<dbReference type="PANTHER" id="PTHR43540">
    <property type="entry name" value="PEROXYUREIDOACRYLATE/UREIDOACRYLATE AMIDOHYDROLASE-RELATED"/>
    <property type="match status" value="1"/>
</dbReference>
<evidence type="ECO:0000313" key="4">
    <source>
        <dbReference type="EMBL" id="MDO7907669.1"/>
    </source>
</evidence>
<keyword evidence="2 4" id="KW-0378">Hydrolase</keyword>
<dbReference type="RefSeq" id="WP_305024885.1">
    <property type="nucleotide sequence ID" value="NZ_JAUQTB010000009.1"/>
</dbReference>
<comment type="caution">
    <text evidence="4">The sequence shown here is derived from an EMBL/GenBank/DDBJ whole genome shotgun (WGS) entry which is preliminary data.</text>
</comment>
<comment type="similarity">
    <text evidence="1">Belongs to the isochorismatase family.</text>
</comment>
<gene>
    <name evidence="4" type="ORF">Q5741_14760</name>
</gene>
<protein>
    <submittedName>
        <fullName evidence="4">Isochorismatase family cysteine hydrolase</fullName>
        <ecNumber evidence="4">3.-.-.-</ecNumber>
    </submittedName>
</protein>
<feature type="domain" description="Isochorismatase-like" evidence="3">
    <location>
        <begin position="4"/>
        <end position="140"/>
    </location>
</feature>
<accession>A0ABT9CEG9</accession>
<dbReference type="Pfam" id="PF00857">
    <property type="entry name" value="Isochorismatase"/>
    <property type="match status" value="1"/>
</dbReference>
<evidence type="ECO:0000256" key="1">
    <source>
        <dbReference type="ARBA" id="ARBA00006336"/>
    </source>
</evidence>
<evidence type="ECO:0000256" key="2">
    <source>
        <dbReference type="ARBA" id="ARBA00022801"/>
    </source>
</evidence>
<dbReference type="EMBL" id="JAUQTB010000009">
    <property type="protein sequence ID" value="MDO7907669.1"/>
    <property type="molecule type" value="Genomic_DNA"/>
</dbReference>
<organism evidence="4 5">
    <name type="scientific">Paenibacillus lacisoli</name>
    <dbReference type="NCBI Taxonomy" id="3064525"/>
    <lineage>
        <taxon>Bacteria</taxon>
        <taxon>Bacillati</taxon>
        <taxon>Bacillota</taxon>
        <taxon>Bacilli</taxon>
        <taxon>Bacillales</taxon>
        <taxon>Paenibacillaceae</taxon>
        <taxon>Paenibacillus</taxon>
    </lineage>
</organism>
<dbReference type="InterPro" id="IPR000868">
    <property type="entry name" value="Isochorismatase-like_dom"/>
</dbReference>
<reference evidence="4 5" key="1">
    <citation type="submission" date="2023-07" db="EMBL/GenBank/DDBJ databases">
        <title>Paenibacillus sp. JX-17 nov. isolated from soil.</title>
        <authorList>
            <person name="Wan Y."/>
            <person name="Liu B."/>
        </authorList>
    </citation>
    <scope>NUCLEOTIDE SEQUENCE [LARGE SCALE GENOMIC DNA]</scope>
    <source>
        <strain evidence="4 5">JX-17</strain>
    </source>
</reference>
<dbReference type="Gene3D" id="3.40.50.850">
    <property type="entry name" value="Isochorismatase-like"/>
    <property type="match status" value="1"/>
</dbReference>
<dbReference type="InterPro" id="IPR050272">
    <property type="entry name" value="Isochorismatase-like_hydrls"/>
</dbReference>
<dbReference type="InterPro" id="IPR036380">
    <property type="entry name" value="Isochorismatase-like_sf"/>
</dbReference>
<dbReference type="CDD" id="cd00431">
    <property type="entry name" value="cysteine_hydrolases"/>
    <property type="match status" value="1"/>
</dbReference>
<name>A0ABT9CEG9_9BACL</name>
<dbReference type="SUPFAM" id="SSF52499">
    <property type="entry name" value="Isochorismatase-like hydrolases"/>
    <property type="match status" value="1"/>
</dbReference>
<evidence type="ECO:0000313" key="5">
    <source>
        <dbReference type="Proteomes" id="UP001240171"/>
    </source>
</evidence>
<evidence type="ECO:0000259" key="3">
    <source>
        <dbReference type="Pfam" id="PF00857"/>
    </source>
</evidence>
<dbReference type="GO" id="GO:0016787">
    <property type="term" value="F:hydrolase activity"/>
    <property type="evidence" value="ECO:0007669"/>
    <property type="project" value="UniProtKB-KW"/>
</dbReference>
<dbReference type="EC" id="3.-.-.-" evidence="4"/>
<proteinExistence type="inferred from homology"/>
<keyword evidence="5" id="KW-1185">Reference proteome</keyword>
<dbReference type="Proteomes" id="UP001240171">
    <property type="component" value="Unassembled WGS sequence"/>
</dbReference>
<sequence length="164" mass="18865">MKIAYLIIDMQSVYLQEDPLEQKVINRACMYINYVADLMRSKGQLVVHIQDIEGRDESNHALYEVVPEIDVRETDLKLTKENSNAFWQTDLEQILRDHGVELVVIAGFAAEHCVLFTYNGANERGFKPVLLQNGILSTHSDIITSTYRDRNLISHPVIQFMLNQ</sequence>